<dbReference type="SUPFAM" id="SSF57850">
    <property type="entry name" value="RING/U-box"/>
    <property type="match status" value="2"/>
</dbReference>
<dbReference type="AlphaFoldDB" id="A0A7R8W504"/>
<evidence type="ECO:0000256" key="1">
    <source>
        <dbReference type="SAM" id="MobiDB-lite"/>
    </source>
</evidence>
<dbReference type="GO" id="GO:0061630">
    <property type="term" value="F:ubiquitin protein ligase activity"/>
    <property type="evidence" value="ECO:0007669"/>
    <property type="project" value="TreeGrafter"/>
</dbReference>
<dbReference type="SUPFAM" id="SSF48452">
    <property type="entry name" value="TPR-like"/>
    <property type="match status" value="1"/>
</dbReference>
<dbReference type="SMART" id="SM00184">
    <property type="entry name" value="RING"/>
    <property type="match status" value="2"/>
</dbReference>
<evidence type="ECO:0000259" key="3">
    <source>
        <dbReference type="PROSITE" id="PS51787"/>
    </source>
</evidence>
<feature type="domain" description="Lon N-terminal" evidence="3">
    <location>
        <begin position="406"/>
        <end position="615"/>
    </location>
</feature>
<dbReference type="PROSITE" id="PS51787">
    <property type="entry name" value="LON_N"/>
    <property type="match status" value="1"/>
</dbReference>
<dbReference type="SMART" id="SM00464">
    <property type="entry name" value="LON"/>
    <property type="match status" value="1"/>
</dbReference>
<dbReference type="SUPFAM" id="SSF88697">
    <property type="entry name" value="PUA domain-like"/>
    <property type="match status" value="1"/>
</dbReference>
<proteinExistence type="predicted"/>
<dbReference type="InterPro" id="IPR046336">
    <property type="entry name" value="Lon_prtase_N_sf"/>
</dbReference>
<dbReference type="InterPro" id="IPR001841">
    <property type="entry name" value="Znf_RING"/>
</dbReference>
<dbReference type="InterPro" id="IPR017907">
    <property type="entry name" value="Znf_RING_CS"/>
</dbReference>
<organism evidence="4">
    <name type="scientific">Cyprideis torosa</name>
    <dbReference type="NCBI Taxonomy" id="163714"/>
    <lineage>
        <taxon>Eukaryota</taxon>
        <taxon>Metazoa</taxon>
        <taxon>Ecdysozoa</taxon>
        <taxon>Arthropoda</taxon>
        <taxon>Crustacea</taxon>
        <taxon>Oligostraca</taxon>
        <taxon>Ostracoda</taxon>
        <taxon>Podocopa</taxon>
        <taxon>Podocopida</taxon>
        <taxon>Cytherocopina</taxon>
        <taxon>Cytheroidea</taxon>
        <taxon>Cytherideidae</taxon>
        <taxon>Cyprideis</taxon>
    </lineage>
</organism>
<dbReference type="InterPro" id="IPR013083">
    <property type="entry name" value="Znf_RING/FYVE/PHD"/>
</dbReference>
<dbReference type="Pfam" id="PF02190">
    <property type="entry name" value="LON_substr_bdg"/>
    <property type="match status" value="1"/>
</dbReference>
<dbReference type="PANTHER" id="PTHR23327">
    <property type="entry name" value="RING FINGER PROTEIN 127"/>
    <property type="match status" value="1"/>
</dbReference>
<sequence length="615" mass="68728">MLTMSPSTQEMPSEWVPSAGPSGKSASTMARKSVQDVLKLDLNKAGALPSKELLNLMIPTLDELLEVKISNSAYSCDNCESVLLRPVGLTCGHTYCDKCYRALLKAKEKQCSSCGSVLPSCFLREGKISLVIASIVEKAWPKHLEAAEHRILGNDRFTIGKMVEALREYKSAEQIVSCDPLLLSNMSAVYLKLGDVTKGLKKATECQRLRPHWAKTYYRLGAAHEADGALKEAFRNYLLCRVFELKSSSLCGFGNTTSDYWEDKLCDLLQRILPEDLPKEQNKKCAEELWGECLSMADKIQGMESIQCFSLPDSSNFDSADMDCPICQRLLHCPVVTPCGHVFCKPCLGRSLDHDSRCPMCKASLARFLAVRAHTNANLFLTSVVEGLFPKKAEERAKAHAEEELQHILSPKETPIFICTIAFPFLPCPLHIFEPRYRLMVRRCLESGSRQFGMCLPSADGAGGIAQYGTMLEVRDIQYFPDGRFLVDTIGIKRFRVLSTGQRDGYCTGSVDNLTDELPTPEELENLKVLAPDVYRRAKEWCTGSLPYPAKRRIEANFGPMPEYDSTFVGDHGPSWLWWLVAVLPLDHSTQVVVLGLTSLLERMRAVDRVLRRMG</sequence>
<dbReference type="EMBL" id="OB660106">
    <property type="protein sequence ID" value="CAD7222805.1"/>
    <property type="molecule type" value="Genomic_DNA"/>
</dbReference>
<gene>
    <name evidence="4" type="ORF">CTOB1V02_LOCUS802</name>
</gene>
<reference evidence="4" key="1">
    <citation type="submission" date="2020-11" db="EMBL/GenBank/DDBJ databases">
        <authorList>
            <person name="Tran Van P."/>
        </authorList>
    </citation>
    <scope>NUCLEOTIDE SEQUENCE</scope>
</reference>
<dbReference type="InterPro" id="IPR015947">
    <property type="entry name" value="PUA-like_sf"/>
</dbReference>
<dbReference type="PROSITE" id="PS00518">
    <property type="entry name" value="ZF_RING_1"/>
    <property type="match status" value="2"/>
</dbReference>
<dbReference type="GO" id="GO:0005737">
    <property type="term" value="C:cytoplasm"/>
    <property type="evidence" value="ECO:0007669"/>
    <property type="project" value="UniProtKB-ARBA"/>
</dbReference>
<dbReference type="CDD" id="cd16449">
    <property type="entry name" value="RING-HC"/>
    <property type="match status" value="1"/>
</dbReference>
<dbReference type="Pfam" id="PF00097">
    <property type="entry name" value="zf-C3HC4"/>
    <property type="match status" value="1"/>
</dbReference>
<accession>A0A7R8W504</accession>
<feature type="compositionally biased region" description="Polar residues" evidence="1">
    <location>
        <begin position="1"/>
        <end position="11"/>
    </location>
</feature>
<dbReference type="CDD" id="cd16514">
    <property type="entry name" value="RING-HC_LONFs_rpt2"/>
    <property type="match status" value="1"/>
</dbReference>
<dbReference type="Gene3D" id="2.30.130.40">
    <property type="entry name" value="LON domain-like"/>
    <property type="match status" value="1"/>
</dbReference>
<dbReference type="OrthoDB" id="264917at2759"/>
<protein>
    <submittedName>
        <fullName evidence="4">Uncharacterized protein</fullName>
    </submittedName>
</protein>
<dbReference type="Pfam" id="PF13923">
    <property type="entry name" value="zf-C3HC4_2"/>
    <property type="match status" value="1"/>
</dbReference>
<evidence type="ECO:0000313" key="4">
    <source>
        <dbReference type="EMBL" id="CAD7222805.1"/>
    </source>
</evidence>
<dbReference type="InterPro" id="IPR003111">
    <property type="entry name" value="Lon_prtase_N"/>
</dbReference>
<feature type="domain" description="RING-type" evidence="2">
    <location>
        <begin position="76"/>
        <end position="114"/>
    </location>
</feature>
<dbReference type="PANTHER" id="PTHR23327:SF42">
    <property type="entry name" value="LON PEPTIDASE N-TERMINAL DOMAIN AND RING FINGER PROTEIN C14F5.10C"/>
    <property type="match status" value="1"/>
</dbReference>
<dbReference type="InterPro" id="IPR018957">
    <property type="entry name" value="Znf_C3HC4_RING-type"/>
</dbReference>
<dbReference type="PROSITE" id="PS50089">
    <property type="entry name" value="ZF_RING_2"/>
    <property type="match status" value="2"/>
</dbReference>
<dbReference type="InterPro" id="IPR011990">
    <property type="entry name" value="TPR-like_helical_dom_sf"/>
</dbReference>
<dbReference type="Gene3D" id="3.30.40.10">
    <property type="entry name" value="Zinc/RING finger domain, C3HC4 (zinc finger)"/>
    <property type="match status" value="2"/>
</dbReference>
<evidence type="ECO:0000259" key="2">
    <source>
        <dbReference type="PROSITE" id="PS50089"/>
    </source>
</evidence>
<feature type="domain" description="RING-type" evidence="2">
    <location>
        <begin position="324"/>
        <end position="362"/>
    </location>
</feature>
<dbReference type="GO" id="GO:0046872">
    <property type="term" value="F:metal ion binding"/>
    <property type="evidence" value="ECO:0007669"/>
    <property type="project" value="InterPro"/>
</dbReference>
<name>A0A7R8W504_9CRUS</name>
<dbReference type="Gene3D" id="1.25.40.10">
    <property type="entry name" value="Tetratricopeptide repeat domain"/>
    <property type="match status" value="1"/>
</dbReference>
<feature type="region of interest" description="Disordered" evidence="1">
    <location>
        <begin position="1"/>
        <end position="26"/>
    </location>
</feature>